<dbReference type="Proteomes" id="UP001358193">
    <property type="component" value="Segment"/>
</dbReference>
<dbReference type="InterPro" id="IPR024401">
    <property type="entry name" value="WYL_prot"/>
</dbReference>
<accession>A0ABZ0Z4F1</accession>
<evidence type="ECO:0000313" key="2">
    <source>
        <dbReference type="Proteomes" id="UP001358193"/>
    </source>
</evidence>
<sequence>MKNFKFNQKLSKIMSNAWILVRMRKIDMSTAMKMAWKVFHLKEIGSNGTVEFDYVKKSTGELRHAVGTFDTSIMPADASNFTGKANYTPTQIRYFDIEKQAWRSCLMDNLIAIY</sequence>
<evidence type="ECO:0008006" key="3">
    <source>
        <dbReference type="Google" id="ProtNLM"/>
    </source>
</evidence>
<reference evidence="1 2" key="1">
    <citation type="submission" date="2023-11" db="EMBL/GenBank/DDBJ databases">
        <authorList>
            <person name="Cook R."/>
            <person name="Crisci M."/>
            <person name="Pye H."/>
            <person name="Adriaenssens E."/>
            <person name="Santini J."/>
        </authorList>
    </citation>
    <scope>NUCLEOTIDE SEQUENCE [LARGE SCALE GENOMIC DNA]</scope>
    <source>
        <strain evidence="1">Lak_Megaphage_Sonny</strain>
    </source>
</reference>
<protein>
    <recommendedName>
        <fullName evidence="3">DUF2693 domain-containing protein</fullName>
    </recommendedName>
</protein>
<dbReference type="EMBL" id="OR769223">
    <property type="protein sequence ID" value="WQJ53924.1"/>
    <property type="molecule type" value="Genomic_DNA"/>
</dbReference>
<name>A0ABZ0Z4F1_9CAUD</name>
<organism evidence="1 2">
    <name type="scientific">phage Lak_Megaphage_Sonny</name>
    <dbReference type="NCBI Taxonomy" id="3109229"/>
    <lineage>
        <taxon>Viruses</taxon>
        <taxon>Duplodnaviria</taxon>
        <taxon>Heunggongvirae</taxon>
        <taxon>Uroviricota</taxon>
        <taxon>Caudoviricetes</taxon>
        <taxon>Caudoviricetes code 15 clade</taxon>
    </lineage>
</organism>
<keyword evidence="2" id="KW-1185">Reference proteome</keyword>
<dbReference type="Pfam" id="PF10902">
    <property type="entry name" value="WYL_2"/>
    <property type="match status" value="1"/>
</dbReference>
<evidence type="ECO:0000313" key="1">
    <source>
        <dbReference type="EMBL" id="WQJ53924.1"/>
    </source>
</evidence>
<proteinExistence type="predicted"/>